<keyword evidence="1" id="KW-0472">Membrane</keyword>
<evidence type="ECO:0008006" key="4">
    <source>
        <dbReference type="Google" id="ProtNLM"/>
    </source>
</evidence>
<dbReference type="Pfam" id="PF14584">
    <property type="entry name" value="DUF4446"/>
    <property type="match status" value="1"/>
</dbReference>
<dbReference type="Proteomes" id="UP000585272">
    <property type="component" value="Unassembled WGS sequence"/>
</dbReference>
<organism evidence="2 3">
    <name type="scientific">Conexibacter arvalis</name>
    <dbReference type="NCBI Taxonomy" id="912552"/>
    <lineage>
        <taxon>Bacteria</taxon>
        <taxon>Bacillati</taxon>
        <taxon>Actinomycetota</taxon>
        <taxon>Thermoleophilia</taxon>
        <taxon>Solirubrobacterales</taxon>
        <taxon>Conexibacteraceae</taxon>
        <taxon>Conexibacter</taxon>
    </lineage>
</organism>
<dbReference type="EMBL" id="JACHNU010000001">
    <property type="protein sequence ID" value="MBB4661038.1"/>
    <property type="molecule type" value="Genomic_DNA"/>
</dbReference>
<sequence>MDELTSTTGIVAIAGCAVALAALGVAVAAVVSLRRIRRDQRAVLGDYGEHDLVTHAAGLEREFRSLHAFMEDAAQRLHERMGSAEERLDGAISHSALVRYDAYGEMTGHQSTSIALLDAQRNGVVLSSIMHRDAGRLYAKQVRAGEGHVVALSPEEAEAVRLALEGDDEPAPDG</sequence>
<keyword evidence="1" id="KW-0812">Transmembrane</keyword>
<evidence type="ECO:0000313" key="2">
    <source>
        <dbReference type="EMBL" id="MBB4661038.1"/>
    </source>
</evidence>
<accession>A0A840IAD5</accession>
<keyword evidence="3" id="KW-1185">Reference proteome</keyword>
<comment type="caution">
    <text evidence="2">The sequence shown here is derived from an EMBL/GenBank/DDBJ whole genome shotgun (WGS) entry which is preliminary data.</text>
</comment>
<protein>
    <recommendedName>
        <fullName evidence="4">DUF4446 family protein</fullName>
    </recommendedName>
</protein>
<name>A0A840IAD5_9ACTN</name>
<feature type="transmembrane region" description="Helical" evidence="1">
    <location>
        <begin position="6"/>
        <end position="31"/>
    </location>
</feature>
<dbReference type="InterPro" id="IPR027981">
    <property type="entry name" value="DUF4446"/>
</dbReference>
<reference evidence="2 3" key="1">
    <citation type="submission" date="2020-08" db="EMBL/GenBank/DDBJ databases">
        <title>Genomic Encyclopedia of Archaeal and Bacterial Type Strains, Phase II (KMG-II): from individual species to whole genera.</title>
        <authorList>
            <person name="Goeker M."/>
        </authorList>
    </citation>
    <scope>NUCLEOTIDE SEQUENCE [LARGE SCALE GENOMIC DNA]</scope>
    <source>
        <strain evidence="2 3">DSM 23288</strain>
    </source>
</reference>
<gene>
    <name evidence="2" type="ORF">BDZ31_000611</name>
</gene>
<evidence type="ECO:0000256" key="1">
    <source>
        <dbReference type="SAM" id="Phobius"/>
    </source>
</evidence>
<keyword evidence="1" id="KW-1133">Transmembrane helix</keyword>
<dbReference type="RefSeq" id="WP_183338856.1">
    <property type="nucleotide sequence ID" value="NZ_JACHNU010000001.1"/>
</dbReference>
<dbReference type="AlphaFoldDB" id="A0A840IAD5"/>
<evidence type="ECO:0000313" key="3">
    <source>
        <dbReference type="Proteomes" id="UP000585272"/>
    </source>
</evidence>
<proteinExistence type="predicted"/>